<protein>
    <submittedName>
        <fullName evidence="2">CDP-glucose 4,6-dehydratase</fullName>
        <ecNumber evidence="2">4.2.1.45</ecNumber>
    </submittedName>
</protein>
<dbReference type="InterPro" id="IPR016040">
    <property type="entry name" value="NAD(P)-bd_dom"/>
</dbReference>
<reference evidence="2 3" key="1">
    <citation type="submission" date="2021-03" db="EMBL/GenBank/DDBJ databases">
        <title>Genomic Encyclopedia of Type Strains, Phase IV (KMG-IV): sequencing the most valuable type-strain genomes for metagenomic binning, comparative biology and taxonomic classification.</title>
        <authorList>
            <person name="Goeker M."/>
        </authorList>
    </citation>
    <scope>NUCLEOTIDE SEQUENCE [LARGE SCALE GENOMIC DNA]</scope>
    <source>
        <strain evidence="2 3">DSM 21600</strain>
    </source>
</reference>
<evidence type="ECO:0000259" key="1">
    <source>
        <dbReference type="Pfam" id="PF16363"/>
    </source>
</evidence>
<sequence length="359" mass="39348">MASAEFWKGKRVLLTGHTGFKGSWLQLWLTRLGADVRGLSLPAETDPSLHVLLNGREADGETICDIRDKVAVDARVTQFKPQIAFHLAAQPLVRAGYRDPAATFETNVQGTAHLLDALRVSPDLRAVVVVTTDKVYENPENGRPFIETDPLGGHDPYSASKAAAEIVTASYRASFFAARRIGIATARAGNVIGGGDWAEDRLIPDAVRAWSSYQALSVRRPDAVRPWQHVLEPLHGYMLMAERLWSEPDFAASLNFGPNAAAAATVGAVLEAARASYGRGEMVLGDGTEGPHEAGYLMLDSTRAERLLGYRPTWSFTETIERTMGWYRELAQGRPAQELCLADITAFETRQRKMERLAG</sequence>
<dbReference type="Pfam" id="PF16363">
    <property type="entry name" value="GDP_Man_Dehyd"/>
    <property type="match status" value="1"/>
</dbReference>
<comment type="caution">
    <text evidence="2">The sequence shown here is derived from an EMBL/GenBank/DDBJ whole genome shotgun (WGS) entry which is preliminary data.</text>
</comment>
<dbReference type="EC" id="4.2.1.45" evidence="2"/>
<proteinExistence type="predicted"/>
<gene>
    <name evidence="2" type="ORF">J2Z17_002952</name>
</gene>
<keyword evidence="2" id="KW-0456">Lyase</keyword>
<dbReference type="RefSeq" id="WP_209946285.1">
    <property type="nucleotide sequence ID" value="NZ_JAGGJU010000007.1"/>
</dbReference>
<name>A0ABS4E0N9_9HYPH</name>
<dbReference type="PANTHER" id="PTHR43000">
    <property type="entry name" value="DTDP-D-GLUCOSE 4,6-DEHYDRATASE-RELATED"/>
    <property type="match status" value="1"/>
</dbReference>
<feature type="domain" description="NAD(P)-binding" evidence="1">
    <location>
        <begin position="13"/>
        <end position="323"/>
    </location>
</feature>
<dbReference type="GO" id="GO:0047733">
    <property type="term" value="F:CDP-glucose 4,6-dehydratase activity"/>
    <property type="evidence" value="ECO:0007669"/>
    <property type="project" value="UniProtKB-EC"/>
</dbReference>
<evidence type="ECO:0000313" key="2">
    <source>
        <dbReference type="EMBL" id="MBP1851507.1"/>
    </source>
</evidence>
<dbReference type="InterPro" id="IPR036291">
    <property type="entry name" value="NAD(P)-bd_dom_sf"/>
</dbReference>
<dbReference type="InterPro" id="IPR013445">
    <property type="entry name" value="CDP_4_6_deHydtase"/>
</dbReference>
<dbReference type="Gene3D" id="3.90.25.10">
    <property type="entry name" value="UDP-galactose 4-epimerase, domain 1"/>
    <property type="match status" value="1"/>
</dbReference>
<dbReference type="Gene3D" id="3.40.50.720">
    <property type="entry name" value="NAD(P)-binding Rossmann-like Domain"/>
    <property type="match status" value="1"/>
</dbReference>
<dbReference type="EMBL" id="JAGGJU010000007">
    <property type="protein sequence ID" value="MBP1851507.1"/>
    <property type="molecule type" value="Genomic_DNA"/>
</dbReference>
<evidence type="ECO:0000313" key="3">
    <source>
        <dbReference type="Proteomes" id="UP000759443"/>
    </source>
</evidence>
<keyword evidence="3" id="KW-1185">Reference proteome</keyword>
<dbReference type="SUPFAM" id="SSF51735">
    <property type="entry name" value="NAD(P)-binding Rossmann-fold domains"/>
    <property type="match status" value="1"/>
</dbReference>
<dbReference type="NCBIfam" id="TIGR02622">
    <property type="entry name" value="CDP_4_6_dhtase"/>
    <property type="match status" value="1"/>
</dbReference>
<organism evidence="2 3">
    <name type="scientific">Rhizobium halophytocola</name>
    <dbReference type="NCBI Taxonomy" id="735519"/>
    <lineage>
        <taxon>Bacteria</taxon>
        <taxon>Pseudomonadati</taxon>
        <taxon>Pseudomonadota</taxon>
        <taxon>Alphaproteobacteria</taxon>
        <taxon>Hyphomicrobiales</taxon>
        <taxon>Rhizobiaceae</taxon>
        <taxon>Rhizobium/Agrobacterium group</taxon>
        <taxon>Rhizobium</taxon>
    </lineage>
</organism>
<dbReference type="Proteomes" id="UP000759443">
    <property type="component" value="Unassembled WGS sequence"/>
</dbReference>
<accession>A0ABS4E0N9</accession>